<name>A0A382NC70_9ZZZZ</name>
<evidence type="ECO:0000313" key="2">
    <source>
        <dbReference type="EMBL" id="SVC58300.1"/>
    </source>
</evidence>
<reference evidence="2" key="1">
    <citation type="submission" date="2018-05" db="EMBL/GenBank/DDBJ databases">
        <authorList>
            <person name="Lanie J.A."/>
            <person name="Ng W.-L."/>
            <person name="Kazmierczak K.M."/>
            <person name="Andrzejewski T.M."/>
            <person name="Davidsen T.M."/>
            <person name="Wayne K.J."/>
            <person name="Tettelin H."/>
            <person name="Glass J.I."/>
            <person name="Rusch D."/>
            <person name="Podicherti R."/>
            <person name="Tsui H.-C.T."/>
            <person name="Winkler M.E."/>
        </authorList>
    </citation>
    <scope>NUCLEOTIDE SEQUENCE</scope>
</reference>
<dbReference type="AlphaFoldDB" id="A0A382NC70"/>
<sequence length="123" mass="13095">MNLKIVFRISAVILLINGLGALFATSAFLEAANFTMSPSLITVGQFVGMTFLFLAILSWRIPDIAGEAIASFGKLFALGEGMWVVIIGYHIISGQASGPTAYVNLIITAILGILFLIASRKSD</sequence>
<feature type="transmembrane region" description="Helical" evidence="1">
    <location>
        <begin position="40"/>
        <end position="59"/>
    </location>
</feature>
<proteinExistence type="predicted"/>
<keyword evidence="1" id="KW-0472">Membrane</keyword>
<feature type="transmembrane region" description="Helical" evidence="1">
    <location>
        <begin position="7"/>
        <end position="28"/>
    </location>
</feature>
<dbReference type="EMBL" id="UINC01099206">
    <property type="protein sequence ID" value="SVC58300.1"/>
    <property type="molecule type" value="Genomic_DNA"/>
</dbReference>
<gene>
    <name evidence="2" type="ORF">METZ01_LOCUS311154</name>
</gene>
<keyword evidence="1" id="KW-0812">Transmembrane</keyword>
<keyword evidence="1" id="KW-1133">Transmembrane helix</keyword>
<protein>
    <submittedName>
        <fullName evidence="2">Uncharacterized protein</fullName>
    </submittedName>
</protein>
<organism evidence="2">
    <name type="scientific">marine metagenome</name>
    <dbReference type="NCBI Taxonomy" id="408172"/>
    <lineage>
        <taxon>unclassified sequences</taxon>
        <taxon>metagenomes</taxon>
        <taxon>ecological metagenomes</taxon>
    </lineage>
</organism>
<accession>A0A382NC70</accession>
<feature type="transmembrane region" description="Helical" evidence="1">
    <location>
        <begin position="71"/>
        <end position="92"/>
    </location>
</feature>
<evidence type="ECO:0000256" key="1">
    <source>
        <dbReference type="SAM" id="Phobius"/>
    </source>
</evidence>
<feature type="transmembrane region" description="Helical" evidence="1">
    <location>
        <begin position="98"/>
        <end position="118"/>
    </location>
</feature>